<reference evidence="2 3" key="1">
    <citation type="submission" date="2020-08" db="EMBL/GenBank/DDBJ databases">
        <title>Genomic Encyclopedia of Type Strains, Phase IV (KMG-V): Genome sequencing to study the core and pangenomes of soil and plant-associated prokaryotes.</title>
        <authorList>
            <person name="Whitman W."/>
        </authorList>
    </citation>
    <scope>NUCLEOTIDE SEQUENCE [LARGE SCALE GENOMIC DNA]</scope>
    <source>
        <strain evidence="2 3">SEMIA 4089</strain>
    </source>
</reference>
<comment type="caution">
    <text evidence="2">The sequence shown here is derived from an EMBL/GenBank/DDBJ whole genome shotgun (WGS) entry which is preliminary data.</text>
</comment>
<feature type="signal peptide" evidence="1">
    <location>
        <begin position="1"/>
        <end position="24"/>
    </location>
</feature>
<dbReference type="EMBL" id="JACIFY010000004">
    <property type="protein sequence ID" value="MBB4235110.1"/>
    <property type="molecule type" value="Genomic_DNA"/>
</dbReference>
<evidence type="ECO:0000313" key="2">
    <source>
        <dbReference type="EMBL" id="MBB4235110.1"/>
    </source>
</evidence>
<organism evidence="2 3">
    <name type="scientific">Rhizobium esperanzae</name>
    <dbReference type="NCBI Taxonomy" id="1967781"/>
    <lineage>
        <taxon>Bacteria</taxon>
        <taxon>Pseudomonadati</taxon>
        <taxon>Pseudomonadota</taxon>
        <taxon>Alphaproteobacteria</taxon>
        <taxon>Hyphomicrobiales</taxon>
        <taxon>Rhizobiaceae</taxon>
        <taxon>Rhizobium/Agrobacterium group</taxon>
        <taxon>Rhizobium</taxon>
    </lineage>
</organism>
<feature type="chain" id="PRO_5031098342" evidence="1">
    <location>
        <begin position="25"/>
        <end position="89"/>
    </location>
</feature>
<dbReference type="AlphaFoldDB" id="A0A7W6W4I7"/>
<accession>A0A7W6W4I7</accession>
<proteinExistence type="predicted"/>
<gene>
    <name evidence="2" type="ORF">GGD57_001668</name>
</gene>
<keyword evidence="1" id="KW-0732">Signal</keyword>
<dbReference type="Proteomes" id="UP000540909">
    <property type="component" value="Unassembled WGS sequence"/>
</dbReference>
<protein>
    <submittedName>
        <fullName evidence="2">Uncharacterized protein</fullName>
    </submittedName>
</protein>
<dbReference type="RefSeq" id="WP_184468577.1">
    <property type="nucleotide sequence ID" value="NZ_JACIFY010000004.1"/>
</dbReference>
<evidence type="ECO:0000256" key="1">
    <source>
        <dbReference type="SAM" id="SignalP"/>
    </source>
</evidence>
<name>A0A7W6W4I7_9HYPH</name>
<evidence type="ECO:0000313" key="3">
    <source>
        <dbReference type="Proteomes" id="UP000540909"/>
    </source>
</evidence>
<sequence>MRLLLRLSTTLISACAVFAGSAYASLETGANYSALPKDQIALNEYTGTAGTAACEPAEPHYLPSFIRAGDGTIIGVGYIEVEDEGGAAC</sequence>